<keyword evidence="4" id="KW-0808">Transferase</keyword>
<dbReference type="InterPro" id="IPR040999">
    <property type="entry name" value="Mak_N_cap"/>
</dbReference>
<evidence type="ECO:0000256" key="6">
    <source>
        <dbReference type="ARBA" id="ARBA00022840"/>
    </source>
</evidence>
<dbReference type="GO" id="GO:0016740">
    <property type="term" value="F:transferase activity"/>
    <property type="evidence" value="ECO:0007669"/>
    <property type="project" value="UniProtKB-KW"/>
</dbReference>
<keyword evidence="10" id="KW-0413">Isomerase</keyword>
<sequence>MIARDAHRPPRIETDGPLDHARLPALLGEAIAAGGPAFLPAQRWFGDKDRRIDRVGAGDIAVVAVGPDVYALVVAAVHFIDGTTATYFLPLVVTLEPLPDEQTLAVLAVDGDAWRAVDALLLSRFRDWLLARIADGAPIESQSSVFVFGTGSELGTYLAAARTGTSRVVAGEQSNTSVIYGDAAILKVFRRLQPGLNPDVEIGRVLTERTGFRHVPPLLATAEYRIGGAADTPGDSIAMLQAFVPSRGDAWEATLSLLDRVVRDGLDRVDDPWEQDAATLGRRTGQLHVALAGFTDDPAFSPDEVTAEDTEEWVARTVGAAERQAGALAGLQGRLPAASAAAIERLQLDAATVGRRVAGYRGLVGTAKIRVHGDFHLGQVLRTLDGDVVLLDFEGEPARPVDQRRRKLPPLVDAAGLLRSFRYARAAALRAIPAEVIDQGAERLAEWERRVRMAFLDAYRAEVALSPVRLVPDDRAAFDAALFAWEFDKAVYELGYEMSNRPDWLDIPIATLVEETVVG</sequence>
<evidence type="ECO:0000256" key="7">
    <source>
        <dbReference type="ARBA" id="ARBA00031251"/>
    </source>
</evidence>
<evidence type="ECO:0000256" key="3">
    <source>
        <dbReference type="ARBA" id="ARBA00013882"/>
    </source>
</evidence>
<dbReference type="InterPro" id="IPR011009">
    <property type="entry name" value="Kinase-like_dom_sf"/>
</dbReference>
<evidence type="ECO:0000256" key="1">
    <source>
        <dbReference type="ARBA" id="ARBA00006219"/>
    </source>
</evidence>
<dbReference type="Pfam" id="PF18085">
    <property type="entry name" value="Mak_N_cap"/>
    <property type="match status" value="1"/>
</dbReference>
<evidence type="ECO:0000256" key="4">
    <source>
        <dbReference type="ARBA" id="ARBA00022679"/>
    </source>
</evidence>
<comment type="catalytic activity">
    <reaction evidence="8">
        <text>D-maltose + ATP = alpha-maltose 1-phosphate + ADP + H(+)</text>
        <dbReference type="Rhea" id="RHEA:31915"/>
        <dbReference type="ChEBI" id="CHEBI:15378"/>
        <dbReference type="ChEBI" id="CHEBI:17306"/>
        <dbReference type="ChEBI" id="CHEBI:30616"/>
        <dbReference type="ChEBI" id="CHEBI:63576"/>
        <dbReference type="ChEBI" id="CHEBI:456216"/>
        <dbReference type="EC" id="2.7.1.175"/>
    </reaction>
</comment>
<gene>
    <name evidence="10" type="ORF">AVDCRST_MAG49-2133</name>
</gene>
<feature type="domain" description="Maltokinase N-terminal cap" evidence="9">
    <location>
        <begin position="38"/>
        <end position="110"/>
    </location>
</feature>
<evidence type="ECO:0000256" key="2">
    <source>
        <dbReference type="ARBA" id="ARBA00011962"/>
    </source>
</evidence>
<dbReference type="Gene3D" id="3.90.1200.10">
    <property type="match status" value="1"/>
</dbReference>
<dbReference type="EMBL" id="CADCWG010000145">
    <property type="protein sequence ID" value="CAA9555245.1"/>
    <property type="molecule type" value="Genomic_DNA"/>
</dbReference>
<dbReference type="SUPFAM" id="SSF56112">
    <property type="entry name" value="Protein kinase-like (PK-like)"/>
    <property type="match status" value="1"/>
</dbReference>
<dbReference type="EC" id="2.7.1.175" evidence="2"/>
<evidence type="ECO:0000313" key="10">
    <source>
        <dbReference type="EMBL" id="CAA9555245.1"/>
    </source>
</evidence>
<dbReference type="AlphaFoldDB" id="A0A6J4UPS5"/>
<reference evidence="10" key="1">
    <citation type="submission" date="2020-02" db="EMBL/GenBank/DDBJ databases">
        <authorList>
            <person name="Meier V. D."/>
        </authorList>
    </citation>
    <scope>NUCLEOTIDE SEQUENCE</scope>
    <source>
        <strain evidence="10">AVDCRST_MAG49</strain>
    </source>
</reference>
<accession>A0A6J4UPS5</accession>
<keyword evidence="6" id="KW-0067">ATP-binding</keyword>
<proteinExistence type="inferred from homology"/>
<keyword evidence="5" id="KW-0547">Nucleotide-binding</keyword>
<dbReference type="GO" id="GO:0016853">
    <property type="term" value="F:isomerase activity"/>
    <property type="evidence" value="ECO:0007669"/>
    <property type="project" value="UniProtKB-KW"/>
</dbReference>
<comment type="similarity">
    <text evidence="1">Belongs to the aminoglycoside phosphotransferase family.</text>
</comment>
<organism evidence="10">
    <name type="scientific">uncultured Thermomicrobiales bacterium</name>
    <dbReference type="NCBI Taxonomy" id="1645740"/>
    <lineage>
        <taxon>Bacteria</taxon>
        <taxon>Pseudomonadati</taxon>
        <taxon>Thermomicrobiota</taxon>
        <taxon>Thermomicrobia</taxon>
        <taxon>Thermomicrobiales</taxon>
        <taxon>environmental samples</taxon>
    </lineage>
</organism>
<dbReference type="GO" id="GO:0005524">
    <property type="term" value="F:ATP binding"/>
    <property type="evidence" value="ECO:0007669"/>
    <property type="project" value="UniProtKB-KW"/>
</dbReference>
<evidence type="ECO:0000259" key="9">
    <source>
        <dbReference type="Pfam" id="PF18085"/>
    </source>
</evidence>
<evidence type="ECO:0000256" key="5">
    <source>
        <dbReference type="ARBA" id="ARBA00022741"/>
    </source>
</evidence>
<protein>
    <recommendedName>
        <fullName evidence="3">Maltokinase</fullName>
        <ecNumber evidence="2">2.7.1.175</ecNumber>
    </recommendedName>
    <alternativeName>
        <fullName evidence="7">Maltose-1-phosphate synthase</fullName>
    </alternativeName>
</protein>
<evidence type="ECO:0000256" key="8">
    <source>
        <dbReference type="ARBA" id="ARBA00049067"/>
    </source>
</evidence>
<name>A0A6J4UPS5_9BACT</name>